<feature type="domain" description="RING-type" evidence="6">
    <location>
        <begin position="10"/>
        <end position="52"/>
    </location>
</feature>
<dbReference type="PROSITE" id="PS00518">
    <property type="entry name" value="ZF_RING_1"/>
    <property type="match status" value="1"/>
</dbReference>
<keyword evidence="8" id="KW-1185">Reference proteome</keyword>
<dbReference type="RefSeq" id="XP_001879554.1">
    <property type="nucleotide sequence ID" value="XM_001879519.1"/>
</dbReference>
<dbReference type="InterPro" id="IPR001841">
    <property type="entry name" value="Znf_RING"/>
</dbReference>
<evidence type="ECO:0000313" key="8">
    <source>
        <dbReference type="Proteomes" id="UP000001194"/>
    </source>
</evidence>
<accession>B0D6C0</accession>
<evidence type="ECO:0000259" key="6">
    <source>
        <dbReference type="PROSITE" id="PS50089"/>
    </source>
</evidence>
<name>B0D6C0_LACBS</name>
<organism evidence="8">
    <name type="scientific">Laccaria bicolor (strain S238N-H82 / ATCC MYA-4686)</name>
    <name type="common">Bicoloured deceiver</name>
    <name type="synonym">Laccaria laccata var. bicolor</name>
    <dbReference type="NCBI Taxonomy" id="486041"/>
    <lineage>
        <taxon>Eukaryota</taxon>
        <taxon>Fungi</taxon>
        <taxon>Dikarya</taxon>
        <taxon>Basidiomycota</taxon>
        <taxon>Agaricomycotina</taxon>
        <taxon>Agaricomycetes</taxon>
        <taxon>Agaricomycetidae</taxon>
        <taxon>Agaricales</taxon>
        <taxon>Agaricineae</taxon>
        <taxon>Hydnangiaceae</taxon>
        <taxon>Laccaria</taxon>
    </lineage>
</organism>
<dbReference type="InterPro" id="IPR013083">
    <property type="entry name" value="Znf_RING/FYVE/PHD"/>
</dbReference>
<dbReference type="InterPro" id="IPR027370">
    <property type="entry name" value="Znf-RING_euk"/>
</dbReference>
<dbReference type="SMART" id="SM00184">
    <property type="entry name" value="RING"/>
    <property type="match status" value="1"/>
</dbReference>
<protein>
    <submittedName>
        <fullName evidence="7">Predicted protein</fullName>
    </submittedName>
</protein>
<dbReference type="EMBL" id="DS547098">
    <property type="protein sequence ID" value="EDR10169.1"/>
    <property type="molecule type" value="Genomic_DNA"/>
</dbReference>
<dbReference type="Proteomes" id="UP000001194">
    <property type="component" value="Unassembled WGS sequence"/>
</dbReference>
<keyword evidence="2 4" id="KW-0863">Zinc-finger</keyword>
<dbReference type="KEGG" id="lbc:LACBIDRAFT_318269"/>
<dbReference type="InterPro" id="IPR051435">
    <property type="entry name" value="RING_finger_E3_ubiq-ligases"/>
</dbReference>
<evidence type="ECO:0000313" key="7">
    <source>
        <dbReference type="EMBL" id="EDR10169.1"/>
    </source>
</evidence>
<dbReference type="InParanoid" id="B0D6C0"/>
<dbReference type="AlphaFoldDB" id="B0D6C0"/>
<dbReference type="GO" id="GO:0061630">
    <property type="term" value="F:ubiquitin protein ligase activity"/>
    <property type="evidence" value="ECO:0007669"/>
    <property type="project" value="TreeGrafter"/>
</dbReference>
<dbReference type="Gene3D" id="3.30.40.10">
    <property type="entry name" value="Zinc/RING finger domain, C3HC4 (zinc finger)"/>
    <property type="match status" value="1"/>
</dbReference>
<evidence type="ECO:0000256" key="5">
    <source>
        <dbReference type="SAM" id="MobiDB-lite"/>
    </source>
</evidence>
<proteinExistence type="predicted"/>
<keyword evidence="3" id="KW-0862">Zinc</keyword>
<dbReference type="HOGENOM" id="CLU_1025082_0_0_1"/>
<evidence type="ECO:0000256" key="3">
    <source>
        <dbReference type="ARBA" id="ARBA00022833"/>
    </source>
</evidence>
<gene>
    <name evidence="7" type="ORF">LACBIDRAFT_318269</name>
</gene>
<evidence type="ECO:0000256" key="4">
    <source>
        <dbReference type="PROSITE-ProRule" id="PRU00175"/>
    </source>
</evidence>
<dbReference type="GO" id="GO:0008270">
    <property type="term" value="F:zinc ion binding"/>
    <property type="evidence" value="ECO:0007669"/>
    <property type="project" value="UniProtKB-KW"/>
</dbReference>
<feature type="region of interest" description="Disordered" evidence="5">
    <location>
        <begin position="120"/>
        <end position="141"/>
    </location>
</feature>
<dbReference type="GeneID" id="6075118"/>
<sequence>MLLIHPSSCCDVCLESYNWDITTQMPHVIPCGHIFCKICLESMTSPNCPLCRKAFSHNGIVKLHIDRPLTSGQCLQEVELLQRLSAEEEKRQADFEAAAEQSKQRKRELQEALERAWLRQQSEEETEVQRQQPAGAAAPPAVRAEMSARRLLLEDFPLPPISGAVGAAAIQPFIFRPATRSSQGPRQDPGLASLAYNARAPSRPSGLALLRPRSPYPRSLTLVDDSPPIIRRIGERNLSSIQQPLMGVPKIS</sequence>
<dbReference type="PANTHER" id="PTHR22791">
    <property type="entry name" value="RING-TYPE DOMAIN-CONTAINING PROTEIN"/>
    <property type="match status" value="1"/>
</dbReference>
<feature type="compositionally biased region" description="Low complexity" evidence="5">
    <location>
        <begin position="129"/>
        <end position="141"/>
    </location>
</feature>
<dbReference type="InterPro" id="IPR017907">
    <property type="entry name" value="Znf_RING_CS"/>
</dbReference>
<dbReference type="PANTHER" id="PTHR22791:SF6">
    <property type="entry name" value="RING-TYPE DOMAIN-CONTAINING PROTEIN"/>
    <property type="match status" value="1"/>
</dbReference>
<dbReference type="PROSITE" id="PS50089">
    <property type="entry name" value="ZF_RING_2"/>
    <property type="match status" value="1"/>
</dbReference>
<evidence type="ECO:0000256" key="2">
    <source>
        <dbReference type="ARBA" id="ARBA00022771"/>
    </source>
</evidence>
<dbReference type="SUPFAM" id="SSF57850">
    <property type="entry name" value="RING/U-box"/>
    <property type="match status" value="1"/>
</dbReference>
<dbReference type="OrthoDB" id="6105938at2759"/>
<evidence type="ECO:0000256" key="1">
    <source>
        <dbReference type="ARBA" id="ARBA00022723"/>
    </source>
</evidence>
<keyword evidence="1" id="KW-0479">Metal-binding</keyword>
<dbReference type="Pfam" id="PF13445">
    <property type="entry name" value="zf-RING_UBOX"/>
    <property type="match status" value="1"/>
</dbReference>
<reference evidence="7 8" key="1">
    <citation type="journal article" date="2008" name="Nature">
        <title>The genome of Laccaria bicolor provides insights into mycorrhizal symbiosis.</title>
        <authorList>
            <person name="Martin F."/>
            <person name="Aerts A."/>
            <person name="Ahren D."/>
            <person name="Brun A."/>
            <person name="Danchin E.G.J."/>
            <person name="Duchaussoy F."/>
            <person name="Gibon J."/>
            <person name="Kohler A."/>
            <person name="Lindquist E."/>
            <person name="Pereda V."/>
            <person name="Salamov A."/>
            <person name="Shapiro H.J."/>
            <person name="Wuyts J."/>
            <person name="Blaudez D."/>
            <person name="Buee M."/>
            <person name="Brokstein P."/>
            <person name="Canbaeck B."/>
            <person name="Cohen D."/>
            <person name="Courty P.E."/>
            <person name="Coutinho P.M."/>
            <person name="Delaruelle C."/>
            <person name="Detter J.C."/>
            <person name="Deveau A."/>
            <person name="DiFazio S."/>
            <person name="Duplessis S."/>
            <person name="Fraissinet-Tachet L."/>
            <person name="Lucic E."/>
            <person name="Frey-Klett P."/>
            <person name="Fourrey C."/>
            <person name="Feussner I."/>
            <person name="Gay G."/>
            <person name="Grimwood J."/>
            <person name="Hoegger P.J."/>
            <person name="Jain P."/>
            <person name="Kilaru S."/>
            <person name="Labbe J."/>
            <person name="Lin Y.C."/>
            <person name="Legue V."/>
            <person name="Le Tacon F."/>
            <person name="Marmeisse R."/>
            <person name="Melayah D."/>
            <person name="Montanini B."/>
            <person name="Muratet M."/>
            <person name="Nehls U."/>
            <person name="Niculita-Hirzel H."/>
            <person name="Oudot-Le Secq M.P."/>
            <person name="Peter M."/>
            <person name="Quesneville H."/>
            <person name="Rajashekar B."/>
            <person name="Reich M."/>
            <person name="Rouhier N."/>
            <person name="Schmutz J."/>
            <person name="Yin T."/>
            <person name="Chalot M."/>
            <person name="Henrissat B."/>
            <person name="Kuees U."/>
            <person name="Lucas S."/>
            <person name="Van de Peer Y."/>
            <person name="Podila G.K."/>
            <person name="Polle A."/>
            <person name="Pukkila P.J."/>
            <person name="Richardson P.M."/>
            <person name="Rouze P."/>
            <person name="Sanders I.R."/>
            <person name="Stajich J.E."/>
            <person name="Tunlid A."/>
            <person name="Tuskan G."/>
            <person name="Grigoriev I.V."/>
        </authorList>
    </citation>
    <scope>NUCLEOTIDE SEQUENCE [LARGE SCALE GENOMIC DNA]</scope>
    <source>
        <strain evidence="8">S238N-H82 / ATCC MYA-4686</strain>
    </source>
</reference>
<dbReference type="GO" id="GO:0016567">
    <property type="term" value="P:protein ubiquitination"/>
    <property type="evidence" value="ECO:0007669"/>
    <property type="project" value="TreeGrafter"/>
</dbReference>